<accession>A0A0Q9X9E9</accession>
<reference evidence="1 2" key="1">
    <citation type="journal article" date="2007" name="Nature">
        <title>Evolution of genes and genomes on the Drosophila phylogeny.</title>
        <authorList>
            <consortium name="Drosophila 12 Genomes Consortium"/>
            <person name="Clark A.G."/>
            <person name="Eisen M.B."/>
            <person name="Smith D.R."/>
            <person name="Bergman C.M."/>
            <person name="Oliver B."/>
            <person name="Markow T.A."/>
            <person name="Kaufman T.C."/>
            <person name="Kellis M."/>
            <person name="Gelbart W."/>
            <person name="Iyer V.N."/>
            <person name="Pollard D.A."/>
            <person name="Sackton T.B."/>
            <person name="Larracuente A.M."/>
            <person name="Singh N.D."/>
            <person name="Abad J.P."/>
            <person name="Abt D.N."/>
            <person name="Adryan B."/>
            <person name="Aguade M."/>
            <person name="Akashi H."/>
            <person name="Anderson W.W."/>
            <person name="Aquadro C.F."/>
            <person name="Ardell D.H."/>
            <person name="Arguello R."/>
            <person name="Artieri C.G."/>
            <person name="Barbash D.A."/>
            <person name="Barker D."/>
            <person name="Barsanti P."/>
            <person name="Batterham P."/>
            <person name="Batzoglou S."/>
            <person name="Begun D."/>
            <person name="Bhutkar A."/>
            <person name="Blanco E."/>
            <person name="Bosak S.A."/>
            <person name="Bradley R.K."/>
            <person name="Brand A.D."/>
            <person name="Brent M.R."/>
            <person name="Brooks A.N."/>
            <person name="Brown R.H."/>
            <person name="Butlin R.K."/>
            <person name="Caggese C."/>
            <person name="Calvi B.R."/>
            <person name="Bernardo de Carvalho A."/>
            <person name="Caspi A."/>
            <person name="Castrezana S."/>
            <person name="Celniker S.E."/>
            <person name="Chang J.L."/>
            <person name="Chapple C."/>
            <person name="Chatterji S."/>
            <person name="Chinwalla A."/>
            <person name="Civetta A."/>
            <person name="Clifton S.W."/>
            <person name="Comeron J.M."/>
            <person name="Costello J.C."/>
            <person name="Coyne J.A."/>
            <person name="Daub J."/>
            <person name="David R.G."/>
            <person name="Delcher A.L."/>
            <person name="Delehaunty K."/>
            <person name="Do C.B."/>
            <person name="Ebling H."/>
            <person name="Edwards K."/>
            <person name="Eickbush T."/>
            <person name="Evans J.D."/>
            <person name="Filipski A."/>
            <person name="Findeiss S."/>
            <person name="Freyhult E."/>
            <person name="Fulton L."/>
            <person name="Fulton R."/>
            <person name="Garcia A.C."/>
            <person name="Gardiner A."/>
            <person name="Garfield D.A."/>
            <person name="Garvin B.E."/>
            <person name="Gibson G."/>
            <person name="Gilbert D."/>
            <person name="Gnerre S."/>
            <person name="Godfrey J."/>
            <person name="Good R."/>
            <person name="Gotea V."/>
            <person name="Gravely B."/>
            <person name="Greenberg A.J."/>
            <person name="Griffiths-Jones S."/>
            <person name="Gross S."/>
            <person name="Guigo R."/>
            <person name="Gustafson E.A."/>
            <person name="Haerty W."/>
            <person name="Hahn M.W."/>
            <person name="Halligan D.L."/>
            <person name="Halpern A.L."/>
            <person name="Halter G.M."/>
            <person name="Han M.V."/>
            <person name="Heger A."/>
            <person name="Hillier L."/>
            <person name="Hinrichs A.S."/>
            <person name="Holmes I."/>
            <person name="Hoskins R.A."/>
            <person name="Hubisz M.J."/>
            <person name="Hultmark D."/>
            <person name="Huntley M.A."/>
            <person name="Jaffe D.B."/>
            <person name="Jagadeeshan S."/>
            <person name="Jeck W.R."/>
            <person name="Johnson J."/>
            <person name="Jones C.D."/>
            <person name="Jordan W.C."/>
            <person name="Karpen G.H."/>
            <person name="Kataoka E."/>
            <person name="Keightley P.D."/>
            <person name="Kheradpour P."/>
            <person name="Kirkness E.F."/>
            <person name="Koerich L.B."/>
            <person name="Kristiansen K."/>
            <person name="Kudrna D."/>
            <person name="Kulathinal R.J."/>
            <person name="Kumar S."/>
            <person name="Kwok R."/>
            <person name="Lander E."/>
            <person name="Langley C.H."/>
            <person name="Lapoint R."/>
            <person name="Lazzaro B.P."/>
            <person name="Lee S.J."/>
            <person name="Levesque L."/>
            <person name="Li R."/>
            <person name="Lin C.F."/>
            <person name="Lin M.F."/>
            <person name="Lindblad-Toh K."/>
            <person name="Llopart A."/>
            <person name="Long M."/>
            <person name="Low L."/>
            <person name="Lozovsky E."/>
            <person name="Lu J."/>
            <person name="Luo M."/>
            <person name="Machado C.A."/>
            <person name="Makalowski W."/>
            <person name="Marzo M."/>
            <person name="Matsuda M."/>
            <person name="Matzkin L."/>
            <person name="McAllister B."/>
            <person name="McBride C.S."/>
            <person name="McKernan B."/>
            <person name="McKernan K."/>
            <person name="Mendez-Lago M."/>
            <person name="Minx P."/>
            <person name="Mollenhauer M.U."/>
            <person name="Montooth K."/>
            <person name="Mount S.M."/>
            <person name="Mu X."/>
            <person name="Myers E."/>
            <person name="Negre B."/>
            <person name="Newfeld S."/>
            <person name="Nielsen R."/>
            <person name="Noor M.A."/>
            <person name="O'Grady P."/>
            <person name="Pachter L."/>
            <person name="Papaceit M."/>
            <person name="Parisi M.J."/>
            <person name="Parisi M."/>
            <person name="Parts L."/>
            <person name="Pedersen J.S."/>
            <person name="Pesole G."/>
            <person name="Phillippy A.M."/>
            <person name="Ponting C.P."/>
            <person name="Pop M."/>
            <person name="Porcelli D."/>
            <person name="Powell J.R."/>
            <person name="Prohaska S."/>
            <person name="Pruitt K."/>
            <person name="Puig M."/>
            <person name="Quesneville H."/>
            <person name="Ram K.R."/>
            <person name="Rand D."/>
            <person name="Rasmussen M.D."/>
            <person name="Reed L.K."/>
            <person name="Reenan R."/>
            <person name="Reily A."/>
            <person name="Remington K.A."/>
            <person name="Rieger T.T."/>
            <person name="Ritchie M.G."/>
            <person name="Robin C."/>
            <person name="Rogers Y.H."/>
            <person name="Rohde C."/>
            <person name="Rozas J."/>
            <person name="Rubenfield M.J."/>
            <person name="Ruiz A."/>
            <person name="Russo S."/>
            <person name="Salzberg S.L."/>
            <person name="Sanchez-Gracia A."/>
            <person name="Saranga D.J."/>
            <person name="Sato H."/>
            <person name="Schaeffer S.W."/>
            <person name="Schatz M.C."/>
            <person name="Schlenke T."/>
            <person name="Schwartz R."/>
            <person name="Segarra C."/>
            <person name="Singh R.S."/>
            <person name="Sirot L."/>
            <person name="Sirota M."/>
            <person name="Sisneros N.B."/>
            <person name="Smith C.D."/>
            <person name="Smith T.F."/>
            <person name="Spieth J."/>
            <person name="Stage D.E."/>
            <person name="Stark A."/>
            <person name="Stephan W."/>
            <person name="Strausberg R.L."/>
            <person name="Strempel S."/>
            <person name="Sturgill D."/>
            <person name="Sutton G."/>
            <person name="Sutton G.G."/>
            <person name="Tao W."/>
            <person name="Teichmann S."/>
            <person name="Tobari Y.N."/>
            <person name="Tomimura Y."/>
            <person name="Tsolas J.M."/>
            <person name="Valente V.L."/>
            <person name="Venter E."/>
            <person name="Venter J.C."/>
            <person name="Vicario S."/>
            <person name="Vieira F.G."/>
            <person name="Vilella A.J."/>
            <person name="Villasante A."/>
            <person name="Walenz B."/>
            <person name="Wang J."/>
            <person name="Wasserman M."/>
            <person name="Watts T."/>
            <person name="Wilson D."/>
            <person name="Wilson R.K."/>
            <person name="Wing R.A."/>
            <person name="Wolfner M.F."/>
            <person name="Wong A."/>
            <person name="Wong G.K."/>
            <person name="Wu C.I."/>
            <person name="Wu G."/>
            <person name="Yamamoto D."/>
            <person name="Yang H.P."/>
            <person name="Yang S.P."/>
            <person name="Yorke J.A."/>
            <person name="Yoshida K."/>
            <person name="Zdobnov E."/>
            <person name="Zhang P."/>
            <person name="Zhang Y."/>
            <person name="Zimin A.V."/>
            <person name="Baldwin J."/>
            <person name="Abdouelleil A."/>
            <person name="Abdulkadir J."/>
            <person name="Abebe A."/>
            <person name="Abera B."/>
            <person name="Abreu J."/>
            <person name="Acer S.C."/>
            <person name="Aftuck L."/>
            <person name="Alexander A."/>
            <person name="An P."/>
            <person name="Anderson E."/>
            <person name="Anderson S."/>
            <person name="Arachi H."/>
            <person name="Azer M."/>
            <person name="Bachantsang P."/>
            <person name="Barry A."/>
            <person name="Bayul T."/>
            <person name="Berlin A."/>
            <person name="Bessette D."/>
            <person name="Bloom T."/>
            <person name="Blye J."/>
            <person name="Boguslavskiy L."/>
            <person name="Bonnet C."/>
            <person name="Boukhgalter B."/>
            <person name="Bourzgui I."/>
            <person name="Brown A."/>
            <person name="Cahill P."/>
            <person name="Channer S."/>
            <person name="Cheshatsang Y."/>
            <person name="Chuda L."/>
            <person name="Citroen M."/>
            <person name="Collymore A."/>
            <person name="Cooke P."/>
            <person name="Costello M."/>
            <person name="D'Aco K."/>
            <person name="Daza R."/>
            <person name="De Haan G."/>
            <person name="DeGray S."/>
            <person name="DeMaso C."/>
            <person name="Dhargay N."/>
            <person name="Dooley K."/>
            <person name="Dooley E."/>
            <person name="Doricent M."/>
            <person name="Dorje P."/>
            <person name="Dorjee K."/>
            <person name="Dupes A."/>
            <person name="Elong R."/>
            <person name="Falk J."/>
            <person name="Farina A."/>
            <person name="Faro S."/>
            <person name="Ferguson D."/>
            <person name="Fisher S."/>
            <person name="Foley C.D."/>
            <person name="Franke A."/>
            <person name="Friedrich D."/>
            <person name="Gadbois L."/>
            <person name="Gearin G."/>
            <person name="Gearin C.R."/>
            <person name="Giannoukos G."/>
            <person name="Goode T."/>
            <person name="Graham J."/>
            <person name="Grandbois E."/>
            <person name="Grewal S."/>
            <person name="Gyaltsen K."/>
            <person name="Hafez N."/>
            <person name="Hagos B."/>
            <person name="Hall J."/>
            <person name="Henson C."/>
            <person name="Hollinger A."/>
            <person name="Honan T."/>
            <person name="Huard M.D."/>
            <person name="Hughes L."/>
            <person name="Hurhula B."/>
            <person name="Husby M.E."/>
            <person name="Kamat A."/>
            <person name="Kanga B."/>
            <person name="Kashin S."/>
            <person name="Khazanovich D."/>
            <person name="Kisner P."/>
            <person name="Lance K."/>
            <person name="Lara M."/>
            <person name="Lee W."/>
            <person name="Lennon N."/>
            <person name="Letendre F."/>
            <person name="LeVine R."/>
            <person name="Lipovsky A."/>
            <person name="Liu X."/>
            <person name="Liu J."/>
            <person name="Liu S."/>
            <person name="Lokyitsang T."/>
            <person name="Lokyitsang Y."/>
            <person name="Lubonja R."/>
            <person name="Lui A."/>
            <person name="MacDonald P."/>
            <person name="Magnisalis V."/>
            <person name="Maru K."/>
            <person name="Matthews C."/>
            <person name="McCusker W."/>
            <person name="McDonough S."/>
            <person name="Mehta T."/>
            <person name="Meldrim J."/>
            <person name="Meneus L."/>
            <person name="Mihai O."/>
            <person name="Mihalev A."/>
            <person name="Mihova T."/>
            <person name="Mittelman R."/>
            <person name="Mlenga V."/>
            <person name="Montmayeur A."/>
            <person name="Mulrain L."/>
            <person name="Navidi A."/>
            <person name="Naylor J."/>
            <person name="Negash T."/>
            <person name="Nguyen T."/>
            <person name="Nguyen N."/>
            <person name="Nicol R."/>
            <person name="Norbu C."/>
            <person name="Norbu N."/>
            <person name="Novod N."/>
            <person name="O'Neill B."/>
            <person name="Osman S."/>
            <person name="Markiewicz E."/>
            <person name="Oyono O.L."/>
            <person name="Patti C."/>
            <person name="Phunkhang P."/>
            <person name="Pierre F."/>
            <person name="Priest M."/>
            <person name="Raghuraman S."/>
            <person name="Rege F."/>
            <person name="Reyes R."/>
            <person name="Rise C."/>
            <person name="Rogov P."/>
            <person name="Ross K."/>
            <person name="Ryan E."/>
            <person name="Settipalli S."/>
            <person name="Shea T."/>
            <person name="Sherpa N."/>
            <person name="Shi L."/>
            <person name="Shih D."/>
            <person name="Sparrow T."/>
            <person name="Spaulding J."/>
            <person name="Stalker J."/>
            <person name="Stange-Thomann N."/>
            <person name="Stavropoulos S."/>
            <person name="Stone C."/>
            <person name="Strader C."/>
            <person name="Tesfaye S."/>
            <person name="Thomson T."/>
            <person name="Thoulutsang Y."/>
            <person name="Thoulutsang D."/>
            <person name="Topham K."/>
            <person name="Topping I."/>
            <person name="Tsamla T."/>
            <person name="Vassiliev H."/>
            <person name="Vo A."/>
            <person name="Wangchuk T."/>
            <person name="Wangdi T."/>
            <person name="Weiand M."/>
            <person name="Wilkinson J."/>
            <person name="Wilson A."/>
            <person name="Yadav S."/>
            <person name="Young G."/>
            <person name="Yu Q."/>
            <person name="Zembek L."/>
            <person name="Zhong D."/>
            <person name="Zimmer A."/>
            <person name="Zwirko Z."/>
            <person name="Jaffe D.B."/>
            <person name="Alvarez P."/>
            <person name="Brockman W."/>
            <person name="Butler J."/>
            <person name="Chin C."/>
            <person name="Gnerre S."/>
            <person name="Grabherr M."/>
            <person name="Kleber M."/>
            <person name="Mauceli E."/>
            <person name="MacCallum I."/>
        </authorList>
    </citation>
    <scope>NUCLEOTIDE SEQUENCE [LARGE SCALE GENOMIC DNA]</scope>
    <source>
        <strain evidence="2">Tucson 15081-1352.22</strain>
    </source>
</reference>
<gene>
    <name evidence="1" type="primary">Dmoj\GI26007</name>
    <name evidence="1" type="ORF">Dmoj_GI26007</name>
</gene>
<sequence length="54" mass="6549">MIAFLAHKNLKLLYFDLKSSSKVDLKIYFNLKDTHICYICKCDDINYCFFDYRI</sequence>
<dbReference type="Proteomes" id="UP000009192">
    <property type="component" value="Unassembled WGS sequence"/>
</dbReference>
<dbReference type="KEGG" id="dmo:Dmoj_GI26007"/>
<organism evidence="1 2">
    <name type="scientific">Drosophila mojavensis</name>
    <name type="common">Fruit fly</name>
    <dbReference type="NCBI Taxonomy" id="7230"/>
    <lineage>
        <taxon>Eukaryota</taxon>
        <taxon>Metazoa</taxon>
        <taxon>Ecdysozoa</taxon>
        <taxon>Arthropoda</taxon>
        <taxon>Hexapoda</taxon>
        <taxon>Insecta</taxon>
        <taxon>Pterygota</taxon>
        <taxon>Neoptera</taxon>
        <taxon>Endopterygota</taxon>
        <taxon>Diptera</taxon>
        <taxon>Brachycera</taxon>
        <taxon>Muscomorpha</taxon>
        <taxon>Ephydroidea</taxon>
        <taxon>Drosophilidae</taxon>
        <taxon>Drosophila</taxon>
    </lineage>
</organism>
<proteinExistence type="predicted"/>
<evidence type="ECO:0000313" key="2">
    <source>
        <dbReference type="Proteomes" id="UP000009192"/>
    </source>
</evidence>
<dbReference type="InParanoid" id="A0A0Q9X9E9"/>
<protein>
    <submittedName>
        <fullName evidence="1">Uncharacterized protein</fullName>
    </submittedName>
</protein>
<keyword evidence="2" id="KW-1185">Reference proteome</keyword>
<dbReference type="AlphaFoldDB" id="A0A0Q9X9E9"/>
<evidence type="ECO:0000313" key="1">
    <source>
        <dbReference type="EMBL" id="KRG01079.1"/>
    </source>
</evidence>
<dbReference type="EMBL" id="CH933806">
    <property type="protein sequence ID" value="KRG01079.1"/>
    <property type="molecule type" value="Genomic_DNA"/>
</dbReference>
<name>A0A0Q9X9E9_DROMO</name>